<evidence type="ECO:0000256" key="1">
    <source>
        <dbReference type="SAM" id="MobiDB-lite"/>
    </source>
</evidence>
<evidence type="ECO:0000313" key="2">
    <source>
        <dbReference type="EMBL" id="KHG17121.1"/>
    </source>
</evidence>
<gene>
    <name evidence="2" type="ORF">F383_09253</name>
</gene>
<name>A0A0B0P183_GOSAR</name>
<dbReference type="Proteomes" id="UP000032142">
    <property type="component" value="Unassembled WGS sequence"/>
</dbReference>
<dbReference type="EMBL" id="KN407556">
    <property type="protein sequence ID" value="KHG17121.1"/>
    <property type="molecule type" value="Genomic_DNA"/>
</dbReference>
<evidence type="ECO:0000313" key="3">
    <source>
        <dbReference type="Proteomes" id="UP000032142"/>
    </source>
</evidence>
<feature type="region of interest" description="Disordered" evidence="1">
    <location>
        <begin position="1"/>
        <end position="23"/>
    </location>
</feature>
<reference evidence="3" key="1">
    <citation type="submission" date="2014-09" db="EMBL/GenBank/DDBJ databases">
        <authorList>
            <person name="Mudge J."/>
            <person name="Ramaraj T."/>
            <person name="Lindquist I.E."/>
            <person name="Bharti A.K."/>
            <person name="Sundararajan A."/>
            <person name="Cameron C.T."/>
            <person name="Woodward J.E."/>
            <person name="May G.D."/>
            <person name="Brubaker C."/>
            <person name="Broadhvest J."/>
            <person name="Wilkins T.A."/>
        </authorList>
    </citation>
    <scope>NUCLEOTIDE SEQUENCE</scope>
    <source>
        <strain evidence="3">cv. AKA8401</strain>
    </source>
</reference>
<sequence length="55" mass="6073">MDPHRKTIRSGLPHTGRSHARAYSTALTTGWSNRTRACHTGESLPNPSLVQFKKG</sequence>
<proteinExistence type="predicted"/>
<keyword evidence="3" id="KW-1185">Reference proteome</keyword>
<dbReference type="AlphaFoldDB" id="A0A0B0P183"/>
<protein>
    <submittedName>
        <fullName evidence="2">Uncharacterized protein</fullName>
    </submittedName>
</protein>
<accession>A0A0B0P183</accession>
<organism evidence="2 3">
    <name type="scientific">Gossypium arboreum</name>
    <name type="common">Tree cotton</name>
    <name type="synonym">Gossypium nanking</name>
    <dbReference type="NCBI Taxonomy" id="29729"/>
    <lineage>
        <taxon>Eukaryota</taxon>
        <taxon>Viridiplantae</taxon>
        <taxon>Streptophyta</taxon>
        <taxon>Embryophyta</taxon>
        <taxon>Tracheophyta</taxon>
        <taxon>Spermatophyta</taxon>
        <taxon>Magnoliopsida</taxon>
        <taxon>eudicotyledons</taxon>
        <taxon>Gunneridae</taxon>
        <taxon>Pentapetalae</taxon>
        <taxon>rosids</taxon>
        <taxon>malvids</taxon>
        <taxon>Malvales</taxon>
        <taxon>Malvaceae</taxon>
        <taxon>Malvoideae</taxon>
        <taxon>Gossypium</taxon>
    </lineage>
</organism>